<proteinExistence type="predicted"/>
<accession>A0A543DIX3</accession>
<evidence type="ECO:0000313" key="2">
    <source>
        <dbReference type="Proteomes" id="UP000315677"/>
    </source>
</evidence>
<sequence length="31" mass="3477">MRVLVLAHGQPVWVPTPDFRNPMPALPLPAR</sequence>
<reference evidence="1 2" key="1">
    <citation type="submission" date="2019-06" db="EMBL/GenBank/DDBJ databases">
        <title>Sequencing the genomes of 1000 actinobacteria strains.</title>
        <authorList>
            <person name="Klenk H.-P."/>
        </authorList>
    </citation>
    <scope>NUCLEOTIDE SEQUENCE [LARGE SCALE GENOMIC DNA]</scope>
    <source>
        <strain evidence="1 2">DSM 45301</strain>
    </source>
</reference>
<dbReference type="Proteomes" id="UP000315677">
    <property type="component" value="Unassembled WGS sequence"/>
</dbReference>
<gene>
    <name evidence="1" type="ORF">FB558_5031</name>
</gene>
<dbReference type="AlphaFoldDB" id="A0A543DIX3"/>
<protein>
    <submittedName>
        <fullName evidence="1">Uncharacterized protein</fullName>
    </submittedName>
</protein>
<organism evidence="1 2">
    <name type="scientific">Pseudonocardia kunmingensis</name>
    <dbReference type="NCBI Taxonomy" id="630975"/>
    <lineage>
        <taxon>Bacteria</taxon>
        <taxon>Bacillati</taxon>
        <taxon>Actinomycetota</taxon>
        <taxon>Actinomycetes</taxon>
        <taxon>Pseudonocardiales</taxon>
        <taxon>Pseudonocardiaceae</taxon>
        <taxon>Pseudonocardia</taxon>
    </lineage>
</organism>
<evidence type="ECO:0000313" key="1">
    <source>
        <dbReference type="EMBL" id="TQM09279.1"/>
    </source>
</evidence>
<keyword evidence="2" id="KW-1185">Reference proteome</keyword>
<comment type="caution">
    <text evidence="1">The sequence shown here is derived from an EMBL/GenBank/DDBJ whole genome shotgun (WGS) entry which is preliminary data.</text>
</comment>
<name>A0A543DIX3_9PSEU</name>
<dbReference type="EMBL" id="VFPA01000003">
    <property type="protein sequence ID" value="TQM09279.1"/>
    <property type="molecule type" value="Genomic_DNA"/>
</dbReference>